<reference evidence="1 2" key="1">
    <citation type="submission" date="2013-03" db="EMBL/GenBank/DDBJ databases">
        <authorList>
            <person name="Warren W."/>
            <person name="Wilson R.K."/>
        </authorList>
    </citation>
    <scope>NUCLEOTIDE SEQUENCE</scope>
</reference>
<keyword evidence="2" id="KW-1185">Reference proteome</keyword>
<dbReference type="PANTHER" id="PTHR12138:SF150">
    <property type="entry name" value="CHROMOSOME 9 OPEN READING FRAME 37"/>
    <property type="match status" value="1"/>
</dbReference>
<evidence type="ECO:0000313" key="2">
    <source>
        <dbReference type="Proteomes" id="UP000233100"/>
    </source>
</evidence>
<organism evidence="1 2">
    <name type="scientific">Macaca fascicularis</name>
    <name type="common">Crab-eating macaque</name>
    <name type="synonym">Cynomolgus monkey</name>
    <dbReference type="NCBI Taxonomy" id="9541"/>
    <lineage>
        <taxon>Eukaryota</taxon>
        <taxon>Metazoa</taxon>
        <taxon>Chordata</taxon>
        <taxon>Craniata</taxon>
        <taxon>Vertebrata</taxon>
        <taxon>Euteleostomi</taxon>
        <taxon>Mammalia</taxon>
        <taxon>Eutheria</taxon>
        <taxon>Euarchontoglires</taxon>
        <taxon>Primates</taxon>
        <taxon>Haplorrhini</taxon>
        <taxon>Catarrhini</taxon>
        <taxon>Cercopithecidae</taxon>
        <taxon>Cercopithecinae</taxon>
        <taxon>Macaca</taxon>
    </lineage>
</organism>
<dbReference type="PRINTS" id="PR02045">
    <property type="entry name" value="F138DOMAIN"/>
</dbReference>
<reference evidence="1" key="2">
    <citation type="submission" date="2025-08" db="UniProtKB">
        <authorList>
            <consortium name="Ensembl"/>
        </authorList>
    </citation>
    <scope>IDENTIFICATION</scope>
</reference>
<name>A0A7N9D1B4_MACFA</name>
<protein>
    <submittedName>
        <fullName evidence="1">Uncharacterized protein</fullName>
    </submittedName>
</protein>
<accession>A0A7N9D1B4</accession>
<proteinExistence type="predicted"/>
<reference evidence="1" key="3">
    <citation type="submission" date="2025-09" db="UniProtKB">
        <authorList>
            <consortium name="Ensembl"/>
        </authorList>
    </citation>
    <scope>IDENTIFICATION</scope>
</reference>
<evidence type="ECO:0000313" key="1">
    <source>
        <dbReference type="Ensembl" id="ENSMFAP00000058873.1"/>
    </source>
</evidence>
<dbReference type="Ensembl" id="ENSMFAT00000089439.1">
    <property type="protein sequence ID" value="ENSMFAP00000058873.1"/>
    <property type="gene ID" value="ENSMFAG00000048080.1"/>
</dbReference>
<dbReference type="GeneTree" id="ENSGT00940000166143"/>
<dbReference type="AlphaFoldDB" id="A0A7N9D1B4"/>
<sequence>MEFCFVGQVGLKLLTSGDPPTSASQSAGIIGMHQRTQPWLLIYVFLVEMRLHHVTQAGLELLVLSDPPASASQHAGITGVSHCACPY</sequence>
<dbReference type="PANTHER" id="PTHR12138">
    <property type="entry name" value="PRIMATE-EXPANDED PROTEIN FAMILY"/>
    <property type="match status" value="1"/>
</dbReference>
<dbReference type="Proteomes" id="UP000233100">
    <property type="component" value="Chromosome 10"/>
</dbReference>